<evidence type="ECO:0000313" key="2">
    <source>
        <dbReference type="EMBL" id="MBW8687187.1"/>
    </source>
</evidence>
<dbReference type="InterPro" id="IPR016097">
    <property type="entry name" value="DUF695"/>
</dbReference>
<dbReference type="RefSeq" id="WP_220252510.1">
    <property type="nucleotide sequence ID" value="NZ_JAICCF010000004.1"/>
</dbReference>
<reference evidence="2 3" key="1">
    <citation type="submission" date="2021-08" db="EMBL/GenBank/DDBJ databases">
        <title>The genome sequence of Chitinophaga sp. B61.</title>
        <authorList>
            <person name="Zhang X."/>
        </authorList>
    </citation>
    <scope>NUCLEOTIDE SEQUENCE [LARGE SCALE GENOMIC DNA]</scope>
    <source>
        <strain evidence="2 3">B61</strain>
    </source>
</reference>
<accession>A0ABS7GHL9</accession>
<name>A0ABS7GHL9_9BACT</name>
<gene>
    <name evidence="2" type="ORF">K1Y79_22810</name>
</gene>
<protein>
    <submittedName>
        <fullName evidence="2">DUF695 domain-containing protein</fullName>
    </submittedName>
</protein>
<evidence type="ECO:0000313" key="3">
    <source>
        <dbReference type="Proteomes" id="UP000812961"/>
    </source>
</evidence>
<dbReference type="Pfam" id="PF05117">
    <property type="entry name" value="DUF695"/>
    <property type="match status" value="1"/>
</dbReference>
<organism evidence="2 3">
    <name type="scientific">Chitinophaga rhizophila</name>
    <dbReference type="NCBI Taxonomy" id="2866212"/>
    <lineage>
        <taxon>Bacteria</taxon>
        <taxon>Pseudomonadati</taxon>
        <taxon>Bacteroidota</taxon>
        <taxon>Chitinophagia</taxon>
        <taxon>Chitinophagales</taxon>
        <taxon>Chitinophagaceae</taxon>
        <taxon>Chitinophaga</taxon>
    </lineage>
</organism>
<keyword evidence="3" id="KW-1185">Reference proteome</keyword>
<feature type="domain" description="DUF695" evidence="1">
    <location>
        <begin position="226"/>
        <end position="344"/>
    </location>
</feature>
<sequence>MTDQYAAFWTWFTAHEKKFYDVVITADRDTIDKQFFEPLMERLNAIREGYFFLTGLNEDTAELIITADGEVKNIVFVEELVALAPVLANWRFIADKPESDIDYTTIHIHDFIFSLENLFFYAKEDAQHPDKINITIVHDSYDEAEKGKIIPGVYIFLDNLLGEVKSITMIDSVEVIGPDQAELELIPVVKLKAYLEWRQKEFIEKYEDVYYDTANDNFTGMQASTQSDSPVLILVNSGALEWHGSASHPWILQVAITYEGDEQSALPDAETNQLMDVIEADFLAQLPVSNGHIYLGRETYENNRYLYIASQDFRIPAKVSEAMTEKYAAQLPVEWDIFKDKYWQSLERFW</sequence>
<dbReference type="EMBL" id="JAICCF010000004">
    <property type="protein sequence ID" value="MBW8687187.1"/>
    <property type="molecule type" value="Genomic_DNA"/>
</dbReference>
<comment type="caution">
    <text evidence="2">The sequence shown here is derived from an EMBL/GenBank/DDBJ whole genome shotgun (WGS) entry which is preliminary data.</text>
</comment>
<proteinExistence type="predicted"/>
<evidence type="ECO:0000259" key="1">
    <source>
        <dbReference type="Pfam" id="PF05117"/>
    </source>
</evidence>
<dbReference type="Proteomes" id="UP000812961">
    <property type="component" value="Unassembled WGS sequence"/>
</dbReference>